<gene>
    <name evidence="2" type="ORF">FB45DRAFT_1004536</name>
</gene>
<comment type="caution">
    <text evidence="2">The sequence shown here is derived from an EMBL/GenBank/DDBJ whole genome shotgun (WGS) entry which is preliminary data.</text>
</comment>
<keyword evidence="3" id="KW-1185">Reference proteome</keyword>
<evidence type="ECO:0000256" key="1">
    <source>
        <dbReference type="SAM" id="MobiDB-lite"/>
    </source>
</evidence>
<dbReference type="EMBL" id="JARKIF010000011">
    <property type="protein sequence ID" value="KAJ7626853.1"/>
    <property type="molecule type" value="Genomic_DNA"/>
</dbReference>
<protein>
    <submittedName>
        <fullName evidence="2">Uncharacterized protein</fullName>
    </submittedName>
</protein>
<dbReference type="AlphaFoldDB" id="A0AAD7BP92"/>
<evidence type="ECO:0000313" key="3">
    <source>
        <dbReference type="Proteomes" id="UP001221142"/>
    </source>
</evidence>
<sequence length="300" mass="32935">MFRSKILDNTTSARSYHEYDGHNAPTAPEPSLDPISSQITTLDASRPTLVASNHSTFDASVSSSSSGDVFSRRYNICRNHIQAATSLQSLYLPISVFVKCSEHNTPAAHKMALFASRLEEYVSPQVGVQAYREGLRSSALRSFENYWAIEVLEHRYPGPPYEPPSPDKLVTSRGFLRLSTAPPTPSDPFRGINLAVFLGALFTNGIFTGSDVHAALHILEEAADDLVQSNSASNPENLMAFMSTAYHHLFCTAGPGICAGEWKEQTDVLVSKWMQDAGEESDGQTLVSELLKLLEHWDAI</sequence>
<feature type="region of interest" description="Disordered" evidence="1">
    <location>
        <begin position="1"/>
        <end position="36"/>
    </location>
</feature>
<dbReference type="Proteomes" id="UP001221142">
    <property type="component" value="Unassembled WGS sequence"/>
</dbReference>
<name>A0AAD7BP92_9AGAR</name>
<accession>A0AAD7BP92</accession>
<proteinExistence type="predicted"/>
<evidence type="ECO:0000313" key="2">
    <source>
        <dbReference type="EMBL" id="KAJ7626853.1"/>
    </source>
</evidence>
<reference evidence="2" key="1">
    <citation type="submission" date="2023-03" db="EMBL/GenBank/DDBJ databases">
        <title>Massive genome expansion in bonnet fungi (Mycena s.s.) driven by repeated elements and novel gene families across ecological guilds.</title>
        <authorList>
            <consortium name="Lawrence Berkeley National Laboratory"/>
            <person name="Harder C.B."/>
            <person name="Miyauchi S."/>
            <person name="Viragh M."/>
            <person name="Kuo A."/>
            <person name="Thoen E."/>
            <person name="Andreopoulos B."/>
            <person name="Lu D."/>
            <person name="Skrede I."/>
            <person name="Drula E."/>
            <person name="Henrissat B."/>
            <person name="Morin E."/>
            <person name="Kohler A."/>
            <person name="Barry K."/>
            <person name="LaButti K."/>
            <person name="Morin E."/>
            <person name="Salamov A."/>
            <person name="Lipzen A."/>
            <person name="Mereny Z."/>
            <person name="Hegedus B."/>
            <person name="Baldrian P."/>
            <person name="Stursova M."/>
            <person name="Weitz H."/>
            <person name="Taylor A."/>
            <person name="Grigoriev I.V."/>
            <person name="Nagy L.G."/>
            <person name="Martin F."/>
            <person name="Kauserud H."/>
        </authorList>
    </citation>
    <scope>NUCLEOTIDE SEQUENCE</scope>
    <source>
        <strain evidence="2">9284</strain>
    </source>
</reference>
<organism evidence="2 3">
    <name type="scientific">Roridomyces roridus</name>
    <dbReference type="NCBI Taxonomy" id="1738132"/>
    <lineage>
        <taxon>Eukaryota</taxon>
        <taxon>Fungi</taxon>
        <taxon>Dikarya</taxon>
        <taxon>Basidiomycota</taxon>
        <taxon>Agaricomycotina</taxon>
        <taxon>Agaricomycetes</taxon>
        <taxon>Agaricomycetidae</taxon>
        <taxon>Agaricales</taxon>
        <taxon>Marasmiineae</taxon>
        <taxon>Mycenaceae</taxon>
        <taxon>Roridomyces</taxon>
    </lineage>
</organism>